<dbReference type="Proteomes" id="UP000799118">
    <property type="component" value="Unassembled WGS sequence"/>
</dbReference>
<proteinExistence type="predicted"/>
<keyword evidence="3" id="KW-1185">Reference proteome</keyword>
<feature type="compositionally biased region" description="Basic and acidic residues" evidence="1">
    <location>
        <begin position="11"/>
        <end position="20"/>
    </location>
</feature>
<accession>A0A6A4GAI0</accession>
<reference evidence="2" key="1">
    <citation type="journal article" date="2019" name="Environ. Microbiol.">
        <title>Fungal ecological strategies reflected in gene transcription - a case study of two litter decomposers.</title>
        <authorList>
            <person name="Barbi F."/>
            <person name="Kohler A."/>
            <person name="Barry K."/>
            <person name="Baskaran P."/>
            <person name="Daum C."/>
            <person name="Fauchery L."/>
            <person name="Ihrmark K."/>
            <person name="Kuo A."/>
            <person name="LaButti K."/>
            <person name="Lipzen A."/>
            <person name="Morin E."/>
            <person name="Grigoriev I.V."/>
            <person name="Henrissat B."/>
            <person name="Lindahl B."/>
            <person name="Martin F."/>
        </authorList>
    </citation>
    <scope>NUCLEOTIDE SEQUENCE</scope>
    <source>
        <strain evidence="2">JB14</strain>
    </source>
</reference>
<dbReference type="EMBL" id="ML771495">
    <property type="protein sequence ID" value="KAE9382472.1"/>
    <property type="molecule type" value="Genomic_DNA"/>
</dbReference>
<protein>
    <submittedName>
        <fullName evidence="2">Uncharacterized protein</fullName>
    </submittedName>
</protein>
<organism evidence="2 3">
    <name type="scientific">Gymnopus androsaceus JB14</name>
    <dbReference type="NCBI Taxonomy" id="1447944"/>
    <lineage>
        <taxon>Eukaryota</taxon>
        <taxon>Fungi</taxon>
        <taxon>Dikarya</taxon>
        <taxon>Basidiomycota</taxon>
        <taxon>Agaricomycotina</taxon>
        <taxon>Agaricomycetes</taxon>
        <taxon>Agaricomycetidae</taxon>
        <taxon>Agaricales</taxon>
        <taxon>Marasmiineae</taxon>
        <taxon>Omphalotaceae</taxon>
        <taxon>Gymnopus</taxon>
    </lineage>
</organism>
<evidence type="ECO:0000256" key="1">
    <source>
        <dbReference type="SAM" id="MobiDB-lite"/>
    </source>
</evidence>
<dbReference type="AlphaFoldDB" id="A0A6A4GAI0"/>
<evidence type="ECO:0000313" key="2">
    <source>
        <dbReference type="EMBL" id="KAE9382472.1"/>
    </source>
</evidence>
<gene>
    <name evidence="2" type="ORF">BT96DRAFT_1010591</name>
</gene>
<evidence type="ECO:0000313" key="3">
    <source>
        <dbReference type="Proteomes" id="UP000799118"/>
    </source>
</evidence>
<feature type="compositionally biased region" description="Low complexity" evidence="1">
    <location>
        <begin position="21"/>
        <end position="30"/>
    </location>
</feature>
<sequence length="248" mass="27901">MSQPIPVSTPERSRDREWQPSKRSLLKSSSPPYPIPINPNRIHYTPLPHLYLHFHCTSSSGQNPLPNGIKDRAEVISCAVVVAAVSIHIRFQPAAYLHLYLYLYLRRLGIRRSHATIRAVLTLGLDSQPVHVAETGSLSLPLKRIRQAIFRITVRLYSESHPHLHSLRIRSNLNGLQISKLPSHSNYNELPRVVFGFFPISIGEAHAPSLQAHTLVFPEFRAQRCYHGVSLERGFIYIGVGVPHSGVA</sequence>
<name>A0A6A4GAI0_9AGAR</name>
<feature type="region of interest" description="Disordered" evidence="1">
    <location>
        <begin position="1"/>
        <end position="33"/>
    </location>
</feature>